<dbReference type="Proteomes" id="UP000009026">
    <property type="component" value="Chromosome"/>
</dbReference>
<evidence type="ECO:0000313" key="2">
    <source>
        <dbReference type="EMBL" id="AKQ66069.1"/>
    </source>
</evidence>
<accession>A0A0H4WTF4</accession>
<gene>
    <name evidence="2" type="ORF">A176_002981</name>
</gene>
<dbReference type="EMBL" id="CP012109">
    <property type="protein sequence ID" value="AKQ66069.1"/>
    <property type="molecule type" value="Genomic_DNA"/>
</dbReference>
<evidence type="ECO:0000313" key="3">
    <source>
        <dbReference type="Proteomes" id="UP000009026"/>
    </source>
</evidence>
<reference evidence="2 3" key="1">
    <citation type="journal article" date="2016" name="PLoS ONE">
        <title>Complete Genome Sequence and Comparative Genomics of a Novel Myxobacterium Myxococcus hansupus.</title>
        <authorList>
            <person name="Sharma G."/>
            <person name="Narwani T."/>
            <person name="Subramanian S."/>
        </authorList>
    </citation>
    <scope>NUCLEOTIDE SEQUENCE [LARGE SCALE GENOMIC DNA]</scope>
    <source>
        <strain evidence="3">mixupus</strain>
    </source>
</reference>
<keyword evidence="3" id="KW-1185">Reference proteome</keyword>
<feature type="region of interest" description="Disordered" evidence="1">
    <location>
        <begin position="1"/>
        <end position="44"/>
    </location>
</feature>
<protein>
    <submittedName>
        <fullName evidence="2">Uncharacterized protein</fullName>
    </submittedName>
</protein>
<name>A0A0H4WTF4_9BACT</name>
<dbReference type="KEGG" id="mym:A176_002981"/>
<dbReference type="AlphaFoldDB" id="A0A0H4WTF4"/>
<sequence length="44" mass="4864">MQLSAAEDRMAGNRSAISESPSKKEDNAINQAHIGGWSRYDQSR</sequence>
<feature type="compositionally biased region" description="Basic and acidic residues" evidence="1">
    <location>
        <begin position="1"/>
        <end position="11"/>
    </location>
</feature>
<proteinExistence type="predicted"/>
<organism evidence="2 3">
    <name type="scientific">Pseudomyxococcus hansupus</name>
    <dbReference type="NCBI Taxonomy" id="1297742"/>
    <lineage>
        <taxon>Bacteria</taxon>
        <taxon>Pseudomonadati</taxon>
        <taxon>Myxococcota</taxon>
        <taxon>Myxococcia</taxon>
        <taxon>Myxococcales</taxon>
        <taxon>Cystobacterineae</taxon>
        <taxon>Myxococcaceae</taxon>
        <taxon>Pseudomyxococcus</taxon>
    </lineage>
</organism>
<evidence type="ECO:0000256" key="1">
    <source>
        <dbReference type="SAM" id="MobiDB-lite"/>
    </source>
</evidence>